<dbReference type="OrthoDB" id="432544at2759"/>
<dbReference type="GO" id="GO:0017057">
    <property type="term" value="F:6-phosphogluconolactonase activity"/>
    <property type="evidence" value="ECO:0007669"/>
    <property type="project" value="UniProtKB-EC"/>
</dbReference>
<dbReference type="Gene3D" id="3.40.50.1360">
    <property type="match status" value="1"/>
</dbReference>
<evidence type="ECO:0000256" key="1">
    <source>
        <dbReference type="ARBA" id="ARBA00004959"/>
    </source>
</evidence>
<accession>A0A2G9G1K4</accession>
<dbReference type="UniPathway" id="UPA00115"/>
<dbReference type="GO" id="GO:0005975">
    <property type="term" value="P:carbohydrate metabolic process"/>
    <property type="evidence" value="ECO:0007669"/>
    <property type="project" value="InterPro"/>
</dbReference>
<evidence type="ECO:0000259" key="2">
    <source>
        <dbReference type="Pfam" id="PF01182"/>
    </source>
</evidence>
<dbReference type="InterPro" id="IPR006148">
    <property type="entry name" value="Glc/Gal-6P_isomerase"/>
</dbReference>
<dbReference type="Proteomes" id="UP000231279">
    <property type="component" value="Unassembled WGS sequence"/>
</dbReference>
<dbReference type="SUPFAM" id="SSF100950">
    <property type="entry name" value="NagB/RpiA/CoA transferase-like"/>
    <property type="match status" value="1"/>
</dbReference>
<keyword evidence="3" id="KW-0378">Hydrolase</keyword>
<protein>
    <submittedName>
        <fullName evidence="3">6-phosphogluconolactonase</fullName>
        <ecNumber evidence="3">3.1.1.31</ecNumber>
    </submittedName>
</protein>
<dbReference type="InterPro" id="IPR039104">
    <property type="entry name" value="6PGL"/>
</dbReference>
<reference evidence="4" key="1">
    <citation type="journal article" date="2018" name="Gigascience">
        <title>Genome assembly of the Pink Ipe (Handroanthus impetiginosus, Bignoniaceae), a highly valued, ecologically keystone Neotropical timber forest tree.</title>
        <authorList>
            <person name="Silva-Junior O.B."/>
            <person name="Grattapaglia D."/>
            <person name="Novaes E."/>
            <person name="Collevatti R.G."/>
        </authorList>
    </citation>
    <scope>NUCLEOTIDE SEQUENCE [LARGE SCALE GENOMIC DNA]</scope>
    <source>
        <strain evidence="4">cv. UFG-1</strain>
    </source>
</reference>
<sequence>MAVSSDKKDGKQLRIHENADDLSSNLAEYIAELSEVSIKERGVFVVALSGGSLITLMRKLCEAPYIKTVDWAKWYIFWADERVVSKSHTDSNYKLAKDGFFSKVSFLST</sequence>
<dbReference type="STRING" id="429701.A0A2G9G1K4"/>
<evidence type="ECO:0000313" key="4">
    <source>
        <dbReference type="Proteomes" id="UP000231279"/>
    </source>
</evidence>
<dbReference type="PANTHER" id="PTHR11054">
    <property type="entry name" value="6-PHOSPHOGLUCONOLACTONASE"/>
    <property type="match status" value="1"/>
</dbReference>
<name>A0A2G9G1K4_9LAMI</name>
<dbReference type="EC" id="3.1.1.31" evidence="3"/>
<proteinExistence type="predicted"/>
<dbReference type="GO" id="GO:0006098">
    <property type="term" value="P:pentose-phosphate shunt"/>
    <property type="evidence" value="ECO:0007669"/>
    <property type="project" value="UniProtKB-UniPathway"/>
</dbReference>
<dbReference type="PANTHER" id="PTHR11054:SF17">
    <property type="entry name" value="6-PHOSPHOGLUCONOLACTONASE 1-RELATED"/>
    <property type="match status" value="1"/>
</dbReference>
<organism evidence="3 4">
    <name type="scientific">Handroanthus impetiginosus</name>
    <dbReference type="NCBI Taxonomy" id="429701"/>
    <lineage>
        <taxon>Eukaryota</taxon>
        <taxon>Viridiplantae</taxon>
        <taxon>Streptophyta</taxon>
        <taxon>Embryophyta</taxon>
        <taxon>Tracheophyta</taxon>
        <taxon>Spermatophyta</taxon>
        <taxon>Magnoliopsida</taxon>
        <taxon>eudicotyledons</taxon>
        <taxon>Gunneridae</taxon>
        <taxon>Pentapetalae</taxon>
        <taxon>asterids</taxon>
        <taxon>lamiids</taxon>
        <taxon>Lamiales</taxon>
        <taxon>Bignoniaceae</taxon>
        <taxon>Crescentiina</taxon>
        <taxon>Tabebuia alliance</taxon>
        <taxon>Handroanthus</taxon>
    </lineage>
</organism>
<keyword evidence="4" id="KW-1185">Reference proteome</keyword>
<comment type="pathway">
    <text evidence="1">Carbohydrate degradation; pentose phosphate pathway.</text>
</comment>
<gene>
    <name evidence="3" type="ORF">CDL12_28430</name>
</gene>
<dbReference type="EMBL" id="NKXS01007830">
    <property type="protein sequence ID" value="PIM99081.1"/>
    <property type="molecule type" value="Genomic_DNA"/>
</dbReference>
<dbReference type="AlphaFoldDB" id="A0A2G9G1K4"/>
<dbReference type="InterPro" id="IPR037171">
    <property type="entry name" value="NagB/RpiA_transferase-like"/>
</dbReference>
<comment type="caution">
    <text evidence="3">The sequence shown here is derived from an EMBL/GenBank/DDBJ whole genome shotgun (WGS) entry which is preliminary data.</text>
</comment>
<feature type="domain" description="Glucosamine/galactosamine-6-phosphate isomerase" evidence="2">
    <location>
        <begin position="18"/>
        <end position="105"/>
    </location>
</feature>
<evidence type="ECO:0000313" key="3">
    <source>
        <dbReference type="EMBL" id="PIM99081.1"/>
    </source>
</evidence>
<dbReference type="Pfam" id="PF01182">
    <property type="entry name" value="Glucosamine_iso"/>
    <property type="match status" value="1"/>
</dbReference>